<accession>A0A0L0G014</accession>
<dbReference type="EMBL" id="KQ241953">
    <property type="protein sequence ID" value="KNC82161.1"/>
    <property type="molecule type" value="Genomic_DNA"/>
</dbReference>
<organism evidence="1 2">
    <name type="scientific">Sphaeroforma arctica JP610</name>
    <dbReference type="NCBI Taxonomy" id="667725"/>
    <lineage>
        <taxon>Eukaryota</taxon>
        <taxon>Ichthyosporea</taxon>
        <taxon>Ichthyophonida</taxon>
        <taxon>Sphaeroforma</taxon>
    </lineage>
</organism>
<reference evidence="1 2" key="1">
    <citation type="submission" date="2011-02" db="EMBL/GenBank/DDBJ databases">
        <title>The Genome Sequence of Sphaeroforma arctica JP610.</title>
        <authorList>
            <consortium name="The Broad Institute Genome Sequencing Platform"/>
            <person name="Russ C."/>
            <person name="Cuomo C."/>
            <person name="Young S.K."/>
            <person name="Zeng Q."/>
            <person name="Gargeya S."/>
            <person name="Alvarado L."/>
            <person name="Berlin A."/>
            <person name="Chapman S.B."/>
            <person name="Chen Z."/>
            <person name="Freedman E."/>
            <person name="Gellesch M."/>
            <person name="Goldberg J."/>
            <person name="Griggs A."/>
            <person name="Gujja S."/>
            <person name="Heilman E."/>
            <person name="Heiman D."/>
            <person name="Howarth C."/>
            <person name="Mehta T."/>
            <person name="Neiman D."/>
            <person name="Pearson M."/>
            <person name="Roberts A."/>
            <person name="Saif S."/>
            <person name="Shea T."/>
            <person name="Shenoy N."/>
            <person name="Sisk P."/>
            <person name="Stolte C."/>
            <person name="Sykes S."/>
            <person name="White J."/>
            <person name="Yandava C."/>
            <person name="Burger G."/>
            <person name="Gray M.W."/>
            <person name="Holland P.W.H."/>
            <person name="King N."/>
            <person name="Lang F.B.F."/>
            <person name="Roger A.J."/>
            <person name="Ruiz-Trillo I."/>
            <person name="Haas B."/>
            <person name="Nusbaum C."/>
            <person name="Birren B."/>
        </authorList>
    </citation>
    <scope>NUCLEOTIDE SEQUENCE [LARGE SCALE GENOMIC DNA]</scope>
    <source>
        <strain evidence="1 2">JP610</strain>
    </source>
</reference>
<proteinExistence type="predicted"/>
<dbReference type="AlphaFoldDB" id="A0A0L0G014"/>
<protein>
    <submittedName>
        <fullName evidence="1">Uncharacterized protein</fullName>
    </submittedName>
</protein>
<dbReference type="Proteomes" id="UP000054560">
    <property type="component" value="Unassembled WGS sequence"/>
</dbReference>
<sequence>MKVVMKEFTESLLNDEELRSSVLKAAAEVTSVVAEDTSVADNIKKITGNLCRSVYKDGVETAQYYIPFVPKRDTSYALVVENGIIAAKNA</sequence>
<gene>
    <name evidence="1" type="ORF">SARC_05542</name>
</gene>
<dbReference type="GeneID" id="25906046"/>
<keyword evidence="2" id="KW-1185">Reference proteome</keyword>
<evidence type="ECO:0000313" key="1">
    <source>
        <dbReference type="EMBL" id="KNC82161.1"/>
    </source>
</evidence>
<name>A0A0L0G014_9EUKA</name>
<dbReference type="RefSeq" id="XP_014156063.1">
    <property type="nucleotide sequence ID" value="XM_014300588.1"/>
</dbReference>
<evidence type="ECO:0000313" key="2">
    <source>
        <dbReference type="Proteomes" id="UP000054560"/>
    </source>
</evidence>